<dbReference type="EMBL" id="HBUF01339446">
    <property type="protein sequence ID" value="CAG6700476.1"/>
    <property type="molecule type" value="Transcribed_RNA"/>
</dbReference>
<accession>A0A8D8UAR1</accession>
<sequence length="132" mass="15026">MMKRFFVPRTPRQASRCHDFLHKELSTRLLPVLSASTSPNTTLRLVSNLTAPGVSNSTHQTCAFMLRSLTTSHAANERLDLISHNAYHWNATSFTCFLYLNKHRAVHNARTTALWCELMELPLPVEFVLAMD</sequence>
<organism evidence="1">
    <name type="scientific">Cacopsylla melanoneura</name>
    <dbReference type="NCBI Taxonomy" id="428564"/>
    <lineage>
        <taxon>Eukaryota</taxon>
        <taxon>Metazoa</taxon>
        <taxon>Ecdysozoa</taxon>
        <taxon>Arthropoda</taxon>
        <taxon>Hexapoda</taxon>
        <taxon>Insecta</taxon>
        <taxon>Pterygota</taxon>
        <taxon>Neoptera</taxon>
        <taxon>Paraneoptera</taxon>
        <taxon>Hemiptera</taxon>
        <taxon>Sternorrhyncha</taxon>
        <taxon>Psylloidea</taxon>
        <taxon>Psyllidae</taxon>
        <taxon>Psyllinae</taxon>
        <taxon>Cacopsylla</taxon>
    </lineage>
</organism>
<dbReference type="EMBL" id="HBUF01339441">
    <property type="protein sequence ID" value="CAG6700465.1"/>
    <property type="molecule type" value="Transcribed_RNA"/>
</dbReference>
<dbReference type="EMBL" id="HBUF01339450">
    <property type="protein sequence ID" value="CAG6700485.1"/>
    <property type="molecule type" value="Transcribed_RNA"/>
</dbReference>
<dbReference type="EMBL" id="HBUF01339442">
    <property type="protein sequence ID" value="CAG6700467.1"/>
    <property type="molecule type" value="Transcribed_RNA"/>
</dbReference>
<reference evidence="1" key="1">
    <citation type="submission" date="2021-05" db="EMBL/GenBank/DDBJ databases">
        <authorList>
            <person name="Alioto T."/>
            <person name="Alioto T."/>
            <person name="Gomez Garrido J."/>
        </authorList>
    </citation>
    <scope>NUCLEOTIDE SEQUENCE</scope>
</reference>
<dbReference type="EMBL" id="HBUF01339445">
    <property type="protein sequence ID" value="CAG6700474.1"/>
    <property type="molecule type" value="Transcribed_RNA"/>
</dbReference>
<proteinExistence type="predicted"/>
<dbReference type="EMBL" id="HBUF01339449">
    <property type="protein sequence ID" value="CAG6700483.1"/>
    <property type="molecule type" value="Transcribed_RNA"/>
</dbReference>
<dbReference type="EMBL" id="HBUF01339448">
    <property type="protein sequence ID" value="CAG6700481.1"/>
    <property type="molecule type" value="Transcribed_RNA"/>
</dbReference>
<dbReference type="EMBL" id="HBUF01339443">
    <property type="protein sequence ID" value="CAG6700469.1"/>
    <property type="molecule type" value="Transcribed_RNA"/>
</dbReference>
<protein>
    <submittedName>
        <fullName evidence="1">Uncharacterized protein</fullName>
    </submittedName>
</protein>
<dbReference type="EMBL" id="HBUF01339447">
    <property type="protein sequence ID" value="CAG6700479.1"/>
    <property type="molecule type" value="Transcribed_RNA"/>
</dbReference>
<evidence type="ECO:0000313" key="1">
    <source>
        <dbReference type="EMBL" id="CAG6700481.1"/>
    </source>
</evidence>
<name>A0A8D8UAR1_9HEMI</name>
<dbReference type="AlphaFoldDB" id="A0A8D8UAR1"/>